<sequence length="74" mass="8307">TLLLKGNRGSSYGKSKTCIIKNIASHSYICLLFYHSWARTFWMLGTECLMSCVSLKPSDAAKVLCKLHALSFYV</sequence>
<evidence type="ECO:0000313" key="2">
    <source>
        <dbReference type="Proteomes" id="UP001233999"/>
    </source>
</evidence>
<dbReference type="Proteomes" id="UP001233999">
    <property type="component" value="Unassembled WGS sequence"/>
</dbReference>
<comment type="caution">
    <text evidence="1">The sequence shown here is derived from an EMBL/GenBank/DDBJ whole genome shotgun (WGS) entry which is preliminary data.</text>
</comment>
<reference evidence="1" key="2">
    <citation type="submission" date="2023-05" db="EMBL/GenBank/DDBJ databases">
        <authorList>
            <person name="Fouks B."/>
        </authorList>
    </citation>
    <scope>NUCLEOTIDE SEQUENCE</scope>
    <source>
        <strain evidence="1">Stay&amp;Tobe</strain>
        <tissue evidence="1">Testes</tissue>
    </source>
</reference>
<accession>A0AAD8AAB6</accession>
<gene>
    <name evidence="1" type="ORF">L9F63_013342</name>
</gene>
<name>A0AAD8AAB6_DIPPU</name>
<organism evidence="1 2">
    <name type="scientific">Diploptera punctata</name>
    <name type="common">Pacific beetle cockroach</name>
    <dbReference type="NCBI Taxonomy" id="6984"/>
    <lineage>
        <taxon>Eukaryota</taxon>
        <taxon>Metazoa</taxon>
        <taxon>Ecdysozoa</taxon>
        <taxon>Arthropoda</taxon>
        <taxon>Hexapoda</taxon>
        <taxon>Insecta</taxon>
        <taxon>Pterygota</taxon>
        <taxon>Neoptera</taxon>
        <taxon>Polyneoptera</taxon>
        <taxon>Dictyoptera</taxon>
        <taxon>Blattodea</taxon>
        <taxon>Blaberoidea</taxon>
        <taxon>Blaberidae</taxon>
        <taxon>Diplopterinae</taxon>
        <taxon>Diploptera</taxon>
    </lineage>
</organism>
<feature type="non-terminal residue" evidence="1">
    <location>
        <position position="74"/>
    </location>
</feature>
<reference evidence="1" key="1">
    <citation type="journal article" date="2023" name="IScience">
        <title>Live-bearing cockroach genome reveals convergent evolutionary mechanisms linked to viviparity in insects and beyond.</title>
        <authorList>
            <person name="Fouks B."/>
            <person name="Harrison M.C."/>
            <person name="Mikhailova A.A."/>
            <person name="Marchal E."/>
            <person name="English S."/>
            <person name="Carruthers M."/>
            <person name="Jennings E.C."/>
            <person name="Chiamaka E.L."/>
            <person name="Frigard R.A."/>
            <person name="Pippel M."/>
            <person name="Attardo G.M."/>
            <person name="Benoit J.B."/>
            <person name="Bornberg-Bauer E."/>
            <person name="Tobe S.S."/>
        </authorList>
    </citation>
    <scope>NUCLEOTIDE SEQUENCE</scope>
    <source>
        <strain evidence="1">Stay&amp;Tobe</strain>
    </source>
</reference>
<proteinExistence type="predicted"/>
<evidence type="ECO:0000313" key="1">
    <source>
        <dbReference type="EMBL" id="KAJ9595431.1"/>
    </source>
</evidence>
<keyword evidence="2" id="KW-1185">Reference proteome</keyword>
<dbReference type="AlphaFoldDB" id="A0AAD8AAB6"/>
<dbReference type="EMBL" id="JASPKZ010002337">
    <property type="protein sequence ID" value="KAJ9595431.1"/>
    <property type="molecule type" value="Genomic_DNA"/>
</dbReference>
<protein>
    <submittedName>
        <fullName evidence="1">Uncharacterized protein</fullName>
    </submittedName>
</protein>
<feature type="non-terminal residue" evidence="1">
    <location>
        <position position="1"/>
    </location>
</feature>